<sequence length="616" mass="70423">MATEIELSKQSAPINKIPKHYVDWVMRVLVIRKGSVISYNNSRHEGTFQTVILVDDEGTKLQATLFNKHIDTWKDFLKTNKTYYIAKGLLDRVNPNYTSVHKEIELTITDSTIIKESDHVVSTHNFSNGFVSLEHAEKLPNGAIFVTVNPIIVKGDSKRREIVVTNELMECTTVTLWGDFAENDGAFLEKLKDDQPILGLCDVRVSNYKGTFGISTIPVSSVLINPIFQKALDLRAWREVIKAEKKAITTTPSKVMRKATEVTLPNIMDGTLADTQEALYKFKAKIVDILNTEEPWYSSCKKCHKKVQVKQDTVTCPNCNIQNGEYEMRYSLRLEVCDEEQRARVTLFDAAQMLVGCNVEDYIKTTLEKVRPKEESMYYRRLVFSKDKEFKFLVRIDMNNSNPRRSLIAQEIHPVEDEAVILMADESKSQTPPTNRAIKSNALERHVLEDEAPIIVEEAQLVRPRRKRCKKSNVIHVLEDEAPHIVAEVQSVRLQTKRGKKTNDLEIHDVGEEAPDIVEGTQFVRPQRKKCNKSNVLHVLEDEAPHIVSEVQFVRLRRKRGKKSNVLEIHDVGEEATNIMEEVQSVMPPTSRNKKINDENLQIKTKIRSQKLSHNG</sequence>
<evidence type="ECO:0000313" key="4">
    <source>
        <dbReference type="EMBL" id="KAH0783355.1"/>
    </source>
</evidence>
<dbReference type="InterPro" id="IPR003871">
    <property type="entry name" value="RFA1B/D_OB_1st"/>
</dbReference>
<evidence type="ECO:0000313" key="5">
    <source>
        <dbReference type="Proteomes" id="UP000826656"/>
    </source>
</evidence>
<dbReference type="InterPro" id="IPR013955">
    <property type="entry name" value="Rep_factor-A_C"/>
</dbReference>
<evidence type="ECO:0000256" key="1">
    <source>
        <dbReference type="SAM" id="MobiDB-lite"/>
    </source>
</evidence>
<dbReference type="SUPFAM" id="SSF50249">
    <property type="entry name" value="Nucleic acid-binding proteins"/>
    <property type="match status" value="3"/>
</dbReference>
<comment type="caution">
    <text evidence="4">The sequence shown here is derived from an EMBL/GenBank/DDBJ whole genome shotgun (WGS) entry which is preliminary data.</text>
</comment>
<organism evidence="4 5">
    <name type="scientific">Solanum tuberosum</name>
    <name type="common">Potato</name>
    <dbReference type="NCBI Taxonomy" id="4113"/>
    <lineage>
        <taxon>Eukaryota</taxon>
        <taxon>Viridiplantae</taxon>
        <taxon>Streptophyta</taxon>
        <taxon>Embryophyta</taxon>
        <taxon>Tracheophyta</taxon>
        <taxon>Spermatophyta</taxon>
        <taxon>Magnoliopsida</taxon>
        <taxon>eudicotyledons</taxon>
        <taxon>Gunneridae</taxon>
        <taxon>Pentapetalae</taxon>
        <taxon>asterids</taxon>
        <taxon>lamiids</taxon>
        <taxon>Solanales</taxon>
        <taxon>Solanaceae</taxon>
        <taxon>Solanoideae</taxon>
        <taxon>Solaneae</taxon>
        <taxon>Solanum</taxon>
    </lineage>
</organism>
<evidence type="ECO:0000259" key="3">
    <source>
        <dbReference type="Pfam" id="PF08646"/>
    </source>
</evidence>
<name>A0ABQ7WRI7_SOLTU</name>
<accession>A0ABQ7WRI7</accession>
<feature type="domain" description="Replication protein A 70 kDa DNA-binding subunit B/D first OB fold" evidence="2">
    <location>
        <begin position="17"/>
        <end position="116"/>
    </location>
</feature>
<protein>
    <submittedName>
        <fullName evidence="4">Uncharacterized protein</fullName>
    </submittedName>
</protein>
<dbReference type="Proteomes" id="UP000826656">
    <property type="component" value="Unassembled WGS sequence"/>
</dbReference>
<proteinExistence type="predicted"/>
<dbReference type="PANTHER" id="PTHR47165">
    <property type="entry name" value="OS03G0429900 PROTEIN"/>
    <property type="match status" value="1"/>
</dbReference>
<dbReference type="EMBL" id="JAIVGD010000001">
    <property type="protein sequence ID" value="KAH0783355.1"/>
    <property type="molecule type" value="Genomic_DNA"/>
</dbReference>
<feature type="domain" description="Replication factor A C-terminal" evidence="3">
    <location>
        <begin position="282"/>
        <end position="416"/>
    </location>
</feature>
<dbReference type="Pfam" id="PF02721">
    <property type="entry name" value="DUF223"/>
    <property type="match status" value="1"/>
</dbReference>
<reference evidence="4 5" key="1">
    <citation type="journal article" date="2021" name="bioRxiv">
        <title>Chromosome-scale and haplotype-resolved genome assembly of a tetraploid potato cultivar.</title>
        <authorList>
            <person name="Sun H."/>
            <person name="Jiao W.-B."/>
            <person name="Krause K."/>
            <person name="Campoy J.A."/>
            <person name="Goel M."/>
            <person name="Folz-Donahue K."/>
            <person name="Kukat C."/>
            <person name="Huettel B."/>
            <person name="Schneeberger K."/>
        </authorList>
    </citation>
    <scope>NUCLEOTIDE SEQUENCE [LARGE SCALE GENOMIC DNA]</scope>
    <source>
        <strain evidence="4">SolTubOtavaFocal</strain>
        <tissue evidence="4">Leaves</tissue>
    </source>
</reference>
<dbReference type="Pfam" id="PF08646">
    <property type="entry name" value="Rep_fac-A_C"/>
    <property type="match status" value="1"/>
</dbReference>
<dbReference type="Gene3D" id="2.40.50.140">
    <property type="entry name" value="Nucleic acid-binding proteins"/>
    <property type="match status" value="3"/>
</dbReference>
<feature type="compositionally biased region" description="Basic residues" evidence="1">
    <location>
        <begin position="605"/>
        <end position="616"/>
    </location>
</feature>
<keyword evidence="5" id="KW-1185">Reference proteome</keyword>
<feature type="region of interest" description="Disordered" evidence="1">
    <location>
        <begin position="588"/>
        <end position="616"/>
    </location>
</feature>
<evidence type="ECO:0000259" key="2">
    <source>
        <dbReference type="Pfam" id="PF02721"/>
    </source>
</evidence>
<dbReference type="PANTHER" id="PTHR47165:SF4">
    <property type="entry name" value="OS03G0429900 PROTEIN"/>
    <property type="match status" value="1"/>
</dbReference>
<gene>
    <name evidence="4" type="ORF">KY290_002953</name>
</gene>
<dbReference type="InterPro" id="IPR012340">
    <property type="entry name" value="NA-bd_OB-fold"/>
</dbReference>